<feature type="signal peptide" evidence="6">
    <location>
        <begin position="1"/>
        <end position="20"/>
    </location>
</feature>
<dbReference type="SUPFAM" id="SSF63411">
    <property type="entry name" value="LuxS/MPP-like metallohydrolase"/>
    <property type="match status" value="2"/>
</dbReference>
<evidence type="ECO:0000256" key="2">
    <source>
        <dbReference type="ARBA" id="ARBA00022670"/>
    </source>
</evidence>
<organism evidence="9 10">
    <name type="scientific">Polaribacter marinivivus</name>
    <dbReference type="NCBI Taxonomy" id="1524260"/>
    <lineage>
        <taxon>Bacteria</taxon>
        <taxon>Pseudomonadati</taxon>
        <taxon>Bacteroidota</taxon>
        <taxon>Flavobacteriia</taxon>
        <taxon>Flavobacteriales</taxon>
        <taxon>Flavobacteriaceae</taxon>
    </lineage>
</organism>
<evidence type="ECO:0000256" key="5">
    <source>
        <dbReference type="ARBA" id="ARBA00023049"/>
    </source>
</evidence>
<dbReference type="InterPro" id="IPR011249">
    <property type="entry name" value="Metalloenz_LuxS/M16"/>
</dbReference>
<keyword evidence="10" id="KW-1185">Reference proteome</keyword>
<dbReference type="PANTHER" id="PTHR43690">
    <property type="entry name" value="NARDILYSIN"/>
    <property type="match status" value="1"/>
</dbReference>
<keyword evidence="3" id="KW-0378">Hydrolase</keyword>
<evidence type="ECO:0000256" key="4">
    <source>
        <dbReference type="ARBA" id="ARBA00022833"/>
    </source>
</evidence>
<proteinExistence type="inferred from homology"/>
<evidence type="ECO:0000256" key="3">
    <source>
        <dbReference type="ARBA" id="ARBA00022801"/>
    </source>
</evidence>
<reference evidence="10" key="1">
    <citation type="journal article" date="2019" name="Int. J. Syst. Evol. Microbiol.">
        <title>The Global Catalogue of Microorganisms (GCM) 10K type strain sequencing project: providing services to taxonomists for standard genome sequencing and annotation.</title>
        <authorList>
            <consortium name="The Broad Institute Genomics Platform"/>
            <consortium name="The Broad Institute Genome Sequencing Center for Infectious Disease"/>
            <person name="Wu L."/>
            <person name="Ma J."/>
        </authorList>
    </citation>
    <scope>NUCLEOTIDE SEQUENCE [LARGE SCALE GENOMIC DNA]</scope>
    <source>
        <strain evidence="10">CECT 8655</strain>
    </source>
</reference>
<keyword evidence="6" id="KW-0732">Signal</keyword>
<evidence type="ECO:0000256" key="6">
    <source>
        <dbReference type="SAM" id="SignalP"/>
    </source>
</evidence>
<dbReference type="InterPro" id="IPR050626">
    <property type="entry name" value="Peptidase_M16"/>
</dbReference>
<comment type="similarity">
    <text evidence="1">Belongs to the peptidase M16 family.</text>
</comment>
<protein>
    <submittedName>
        <fullName evidence="9">M16 family metallopeptidase</fullName>
    </submittedName>
</protein>
<evidence type="ECO:0000259" key="8">
    <source>
        <dbReference type="Pfam" id="PF05193"/>
    </source>
</evidence>
<dbReference type="Pfam" id="PF05193">
    <property type="entry name" value="Peptidase_M16_C"/>
    <property type="match status" value="1"/>
</dbReference>
<comment type="caution">
    <text evidence="9">The sequence shown here is derived from an EMBL/GenBank/DDBJ whole genome shotgun (WGS) entry which is preliminary data.</text>
</comment>
<dbReference type="RefSeq" id="WP_377407841.1">
    <property type="nucleotide sequence ID" value="NZ_JBHSCY010000001.1"/>
</dbReference>
<feature type="chain" id="PRO_5047028267" evidence="6">
    <location>
        <begin position="21"/>
        <end position="440"/>
    </location>
</feature>
<dbReference type="Proteomes" id="UP001595826">
    <property type="component" value="Unassembled WGS sequence"/>
</dbReference>
<feature type="domain" description="Peptidase M16 C-terminal" evidence="8">
    <location>
        <begin position="193"/>
        <end position="368"/>
    </location>
</feature>
<dbReference type="Pfam" id="PF00675">
    <property type="entry name" value="Peptidase_M16"/>
    <property type="match status" value="1"/>
</dbReference>
<dbReference type="Gene3D" id="3.30.830.10">
    <property type="entry name" value="Metalloenzyme, LuxS/M16 peptidase-like"/>
    <property type="match status" value="2"/>
</dbReference>
<keyword evidence="2" id="KW-0645">Protease</keyword>
<evidence type="ECO:0000313" key="9">
    <source>
        <dbReference type="EMBL" id="MFC4267761.1"/>
    </source>
</evidence>
<gene>
    <name evidence="9" type="ORF">ACFOWD_02485</name>
</gene>
<name>A0ABV8R697_9FLAO</name>
<evidence type="ECO:0000313" key="10">
    <source>
        <dbReference type="Proteomes" id="UP001595826"/>
    </source>
</evidence>
<dbReference type="InterPro" id="IPR007863">
    <property type="entry name" value="Peptidase_M16_C"/>
</dbReference>
<dbReference type="InterPro" id="IPR011765">
    <property type="entry name" value="Pept_M16_N"/>
</dbReference>
<evidence type="ECO:0000259" key="7">
    <source>
        <dbReference type="Pfam" id="PF00675"/>
    </source>
</evidence>
<keyword evidence="5" id="KW-0482">Metalloprotease</keyword>
<accession>A0ABV8R697</accession>
<feature type="domain" description="Peptidase M16 N-terminal" evidence="7">
    <location>
        <begin position="36"/>
        <end position="182"/>
    </location>
</feature>
<evidence type="ECO:0000256" key="1">
    <source>
        <dbReference type="ARBA" id="ARBA00007261"/>
    </source>
</evidence>
<dbReference type="EMBL" id="JBHSCY010000001">
    <property type="protein sequence ID" value="MFC4267761.1"/>
    <property type="molecule type" value="Genomic_DNA"/>
</dbReference>
<sequence length="440" mass="50361">MKKSILSLASVMLFAFAANAQKVEFEEYDLKNGLHVILHQDNSAPVVTVNVMYHVGAKDEENGKTGMAHFYEHLLFTGTKNIERGKWSEIQSARGGTGNASTDWDRTNYYQTYPSNELKLALWMESERMLHPIIDQKAVDTQNEVVKEEKRQRMDNAPYGKVIYGDVYNEIFDKHNYGRPMIGYIKDLDAAKLEEFQAFYNKWYMPNNAVLVVAGDFDKAEAKTWVKDYFASIPKREAPKREKIVEPIRTKEKRVKVYDANIQLPLVGMGFITPSFKERDAKVLDVISTILSNGKSSRLYKKLVDDKKMALQAFSFSRPLEDYSVYLIGSILAQGADKDELIKEIDDEIVKLQTELISDEDLQKVRNKFENQFVASNSNVQGIAATLAREYLLGGDTNRINNELDIINSITKEEIREAAKKYLAKNKRVVMDYLPESQKK</sequence>
<keyword evidence="4" id="KW-0862">Zinc</keyword>
<dbReference type="PANTHER" id="PTHR43690:SF35">
    <property type="entry name" value="NON-CATALYTIC MEMBER OF PEPTIDASE SUBFAMILY M16B-RELATED"/>
    <property type="match status" value="1"/>
</dbReference>